<dbReference type="EMBL" id="BHVU01000305">
    <property type="protein sequence ID" value="GCA95126.1"/>
    <property type="molecule type" value="Genomic_DNA"/>
</dbReference>
<evidence type="ECO:0000313" key="3">
    <source>
        <dbReference type="EMBL" id="GCA95126.1"/>
    </source>
</evidence>
<feature type="domain" description="vWA-MoxR associated protein middle region 9" evidence="1">
    <location>
        <begin position="85"/>
        <end position="215"/>
    </location>
</feature>
<gene>
    <name evidence="3" type="ORF">MAE30S32_37780</name>
</gene>
<dbReference type="RefSeq" id="WP_147072902.1">
    <property type="nucleotide sequence ID" value="NZ_BHVU01000305.1"/>
</dbReference>
<dbReference type="Proteomes" id="UP000321223">
    <property type="component" value="Unassembled WGS sequence"/>
</dbReference>
<evidence type="ECO:0000259" key="1">
    <source>
        <dbReference type="Pfam" id="PF19970"/>
    </source>
</evidence>
<dbReference type="InterPro" id="IPR045454">
    <property type="entry name" value="VMAP-M9"/>
</dbReference>
<sequence length="493" mass="58111">MTKEELKEEFVDNVLELLREGKQNLTLSELELKGIKGCYERLKYSEILASANCNCTEGHLRREMSNFFGKITNAFNHVTGENREKIQKNQFVPLITEYINLKNKSQIINKINVENNDKIKIFEKLNNELKIKRPMTAAIIKSYLSDDPKIQNSNLKELIEKIKDYEESFLFSLLHNVAHDQRLDDPLIQSIFEQTVNDLKMQTNISDLDYEQLTSTQLERIESLKEGLEAYLIIKVDSSKNLQYKNITTIENIEKYLIRAWFWRLNPNNIQNKDIKHIPLYDHNHTLTHIINDCRERSEEITSVEFFADEKLLSSDFESWEYKSEFKPNTKLKENYFVNSRLSARSCIDKTSDPYKKWIKKWEKLQNEAIIVEDIQDNDCKHHCRRQENLTLWINLCDCQQSHEEMLIEIASEGIPLALWSRRYNLSPTHKDEINALVSNQPITELPKLIHKARNPPEKQESQSDYFGHHLSLLLEDPNRMPPFHYLTSQHLG</sequence>
<proteinExistence type="predicted"/>
<feature type="domain" description="vWA-MoxR associated protein C-terminal" evidence="2">
    <location>
        <begin position="255"/>
        <end position="478"/>
    </location>
</feature>
<protein>
    <submittedName>
        <fullName evidence="3">Uncharacterized protein</fullName>
    </submittedName>
</protein>
<comment type="caution">
    <text evidence="3">The sequence shown here is derived from an EMBL/GenBank/DDBJ whole genome shotgun (WGS) entry which is preliminary data.</text>
</comment>
<dbReference type="Pfam" id="PF19970">
    <property type="entry name" value="VMAP-M9"/>
    <property type="match status" value="1"/>
</dbReference>
<name>A0A510PMR4_MICAE</name>
<dbReference type="AlphaFoldDB" id="A0A510PMR4"/>
<evidence type="ECO:0000313" key="4">
    <source>
        <dbReference type="Proteomes" id="UP000321223"/>
    </source>
</evidence>
<evidence type="ECO:0000259" key="2">
    <source>
        <dbReference type="Pfam" id="PF20028"/>
    </source>
</evidence>
<accession>A0A510PMR4</accession>
<dbReference type="Pfam" id="PF20028">
    <property type="entry name" value="VMAP-C"/>
    <property type="match status" value="1"/>
</dbReference>
<organism evidence="3 4">
    <name type="scientific">Microcystis aeruginosa 11-30S32</name>
    <dbReference type="NCBI Taxonomy" id="2358142"/>
    <lineage>
        <taxon>Bacteria</taxon>
        <taxon>Bacillati</taxon>
        <taxon>Cyanobacteriota</taxon>
        <taxon>Cyanophyceae</taxon>
        <taxon>Oscillatoriophycideae</taxon>
        <taxon>Chroococcales</taxon>
        <taxon>Microcystaceae</taxon>
        <taxon>Microcystis</taxon>
    </lineage>
</organism>
<dbReference type="InterPro" id="IPR045450">
    <property type="entry name" value="VMAP_C"/>
</dbReference>
<reference evidence="3 4" key="1">
    <citation type="journal article" date="2019" name="Appl. Environ. Microbiol.">
        <title>Co-occurrence of broad and narrow host-range viruses infecting the toxic bloom-forming cyanobacterium Microcystis aeruginosa.</title>
        <authorList>
            <person name="Morimoto D."/>
            <person name="Tominaga K."/>
            <person name="Nishimura Y."/>
            <person name="Yoshida N."/>
            <person name="Kimura S."/>
            <person name="Sako Y."/>
            <person name="Yoshida T."/>
        </authorList>
    </citation>
    <scope>NUCLEOTIDE SEQUENCE [LARGE SCALE GENOMIC DNA]</scope>
    <source>
        <strain evidence="3 4">11-30S32</strain>
    </source>
</reference>